<dbReference type="RefSeq" id="YP_009609852.1">
    <property type="nucleotide sequence ID" value="NC_041997.1"/>
</dbReference>
<protein>
    <submittedName>
        <fullName evidence="1">Uncharacterized protein</fullName>
    </submittedName>
</protein>
<accession>A0A218M3A6</accession>
<dbReference type="GeneID" id="40085937"/>
<organism evidence="1 2">
    <name type="scientific">Acidovorax phage ACP17</name>
    <dbReference type="NCBI Taxonomy" id="2010329"/>
    <lineage>
        <taxon>Viruses</taxon>
        <taxon>Duplodnaviria</taxon>
        <taxon>Heunggongvirae</taxon>
        <taxon>Uroviricota</taxon>
        <taxon>Caudoviricetes</taxon>
        <taxon>Busanvirus</taxon>
        <taxon>Busanvirus ACP17</taxon>
    </lineage>
</organism>
<dbReference type="Proteomes" id="UP000224101">
    <property type="component" value="Segment"/>
</dbReference>
<proteinExistence type="predicted"/>
<name>A0A218M3A6_9CAUD</name>
<keyword evidence="2" id="KW-1185">Reference proteome</keyword>
<sequence>MNTANIQSVDAFALNLQLAQAVGGQKAQIHVITGKHGNRVRLLTPKGKWRMVNFHNPTFSRQLEKALDCKIDEDNGTFRAKLPNARVGVKADNRRLAVALAALKVPSPKGLAIAH</sequence>
<evidence type="ECO:0000313" key="2">
    <source>
        <dbReference type="Proteomes" id="UP000224101"/>
    </source>
</evidence>
<dbReference type="EMBL" id="KY979132">
    <property type="protein sequence ID" value="ASD50533.1"/>
    <property type="molecule type" value="Genomic_DNA"/>
</dbReference>
<reference evidence="1 2" key="1">
    <citation type="submission" date="2017-08" db="EMBL/GenBank/DDBJ databases">
        <title>Characterization and complete genome sequence of novel bacteriophage infecting the causal agent of bacterial fruit blotch, Acidovorax citrulli.</title>
        <authorList>
            <person name="Midani A.R."/>
            <person name="Park S.-H."/>
            <person name="Choi T.-J."/>
        </authorList>
    </citation>
    <scope>NUCLEOTIDE SEQUENCE [LARGE SCALE GENOMIC DNA]</scope>
</reference>
<dbReference type="KEGG" id="vg:40085937"/>
<evidence type="ECO:0000313" key="1">
    <source>
        <dbReference type="EMBL" id="ASD50533.1"/>
    </source>
</evidence>